<dbReference type="SUPFAM" id="SSF56112">
    <property type="entry name" value="Protein kinase-like (PK-like)"/>
    <property type="match status" value="1"/>
</dbReference>
<dbReference type="EC" id="2.7.11.1" evidence="1"/>
<proteinExistence type="inferred from homology"/>
<feature type="domain" description="Protein kinase" evidence="11">
    <location>
        <begin position="544"/>
        <end position="843"/>
    </location>
</feature>
<evidence type="ECO:0000256" key="3">
    <source>
        <dbReference type="ARBA" id="ARBA00022679"/>
    </source>
</evidence>
<evidence type="ECO:0000256" key="4">
    <source>
        <dbReference type="ARBA" id="ARBA00022741"/>
    </source>
</evidence>
<organism evidence="12 13">
    <name type="scientific">Maudiozyma exigua</name>
    <name type="common">Yeast</name>
    <name type="synonym">Kazachstania exigua</name>
    <dbReference type="NCBI Taxonomy" id="34358"/>
    <lineage>
        <taxon>Eukaryota</taxon>
        <taxon>Fungi</taxon>
        <taxon>Dikarya</taxon>
        <taxon>Ascomycota</taxon>
        <taxon>Saccharomycotina</taxon>
        <taxon>Saccharomycetes</taxon>
        <taxon>Saccharomycetales</taxon>
        <taxon>Saccharomycetaceae</taxon>
        <taxon>Maudiozyma</taxon>
    </lineage>
</organism>
<feature type="compositionally biased region" description="Low complexity" evidence="10">
    <location>
        <begin position="296"/>
        <end position="308"/>
    </location>
</feature>
<keyword evidence="3" id="KW-0808">Transferase</keyword>
<dbReference type="GO" id="GO:0030003">
    <property type="term" value="P:intracellular monoatomic cation homeostasis"/>
    <property type="evidence" value="ECO:0007669"/>
    <property type="project" value="TreeGrafter"/>
</dbReference>
<evidence type="ECO:0000256" key="2">
    <source>
        <dbReference type="ARBA" id="ARBA00022527"/>
    </source>
</evidence>
<feature type="compositionally biased region" description="Polar residues" evidence="10">
    <location>
        <begin position="53"/>
        <end position="74"/>
    </location>
</feature>
<dbReference type="EMBL" id="PUHR01000027">
    <property type="protein sequence ID" value="KAG0670148.1"/>
    <property type="molecule type" value="Genomic_DNA"/>
</dbReference>
<dbReference type="Gene3D" id="1.10.510.10">
    <property type="entry name" value="Transferase(Phosphotransferase) domain 1"/>
    <property type="match status" value="1"/>
</dbReference>
<name>A0A9P6WCD4_MAUEX</name>
<evidence type="ECO:0000256" key="9">
    <source>
        <dbReference type="ARBA" id="ARBA00048679"/>
    </source>
</evidence>
<dbReference type="Pfam" id="PF00069">
    <property type="entry name" value="Pkinase"/>
    <property type="match status" value="1"/>
</dbReference>
<dbReference type="PANTHER" id="PTHR24343:SF43">
    <property type="entry name" value="SERINE_THREONINE-PROTEIN KINASE HAL5-RELATED"/>
    <property type="match status" value="1"/>
</dbReference>
<comment type="catalytic activity">
    <reaction evidence="8">
        <text>L-threonyl-[protein] + ATP = O-phospho-L-threonyl-[protein] + ADP + H(+)</text>
        <dbReference type="Rhea" id="RHEA:46608"/>
        <dbReference type="Rhea" id="RHEA-COMP:11060"/>
        <dbReference type="Rhea" id="RHEA-COMP:11605"/>
        <dbReference type="ChEBI" id="CHEBI:15378"/>
        <dbReference type="ChEBI" id="CHEBI:30013"/>
        <dbReference type="ChEBI" id="CHEBI:30616"/>
        <dbReference type="ChEBI" id="CHEBI:61977"/>
        <dbReference type="ChEBI" id="CHEBI:456216"/>
        <dbReference type="EC" id="2.7.11.1"/>
    </reaction>
</comment>
<evidence type="ECO:0000256" key="8">
    <source>
        <dbReference type="ARBA" id="ARBA00047899"/>
    </source>
</evidence>
<gene>
    <name evidence="12" type="ORF">C6P45_002791</name>
</gene>
<evidence type="ECO:0000256" key="1">
    <source>
        <dbReference type="ARBA" id="ARBA00012513"/>
    </source>
</evidence>
<dbReference type="PANTHER" id="PTHR24343">
    <property type="entry name" value="SERINE/THREONINE KINASE"/>
    <property type="match status" value="1"/>
</dbReference>
<dbReference type="InterPro" id="IPR000719">
    <property type="entry name" value="Prot_kinase_dom"/>
</dbReference>
<feature type="region of interest" description="Disordered" evidence="10">
    <location>
        <begin position="219"/>
        <end position="348"/>
    </location>
</feature>
<comment type="caution">
    <text evidence="12">The sequence shown here is derived from an EMBL/GenBank/DDBJ whole genome shotgun (WGS) entry which is preliminary data.</text>
</comment>
<dbReference type="AlphaFoldDB" id="A0A9P6WCD4"/>
<comment type="similarity">
    <text evidence="7">Belongs to the protein kinase superfamily. CAMK Ser/Thr protein kinase family. NPR/HAL subfamily. HAL5 sub-subfamily.</text>
</comment>
<feature type="compositionally biased region" description="Basic residues" evidence="10">
    <location>
        <begin position="8"/>
        <end position="18"/>
    </location>
</feature>
<protein>
    <recommendedName>
        <fullName evidence="1">non-specific serine/threonine protein kinase</fullName>
        <ecNumber evidence="1">2.7.11.1</ecNumber>
    </recommendedName>
</protein>
<evidence type="ECO:0000256" key="10">
    <source>
        <dbReference type="SAM" id="MobiDB-lite"/>
    </source>
</evidence>
<dbReference type="InterPro" id="IPR008271">
    <property type="entry name" value="Ser/Thr_kinase_AS"/>
</dbReference>
<feature type="compositionally biased region" description="Basic and acidic residues" evidence="10">
    <location>
        <begin position="35"/>
        <end position="52"/>
    </location>
</feature>
<dbReference type="OrthoDB" id="6513151at2759"/>
<feature type="compositionally biased region" description="Basic and acidic residues" evidence="10">
    <location>
        <begin position="310"/>
        <end position="321"/>
    </location>
</feature>
<evidence type="ECO:0000256" key="5">
    <source>
        <dbReference type="ARBA" id="ARBA00022777"/>
    </source>
</evidence>
<dbReference type="PROSITE" id="PS00108">
    <property type="entry name" value="PROTEIN_KINASE_ST"/>
    <property type="match status" value="1"/>
</dbReference>
<evidence type="ECO:0000256" key="6">
    <source>
        <dbReference type="ARBA" id="ARBA00022840"/>
    </source>
</evidence>
<dbReference type="InterPro" id="IPR011009">
    <property type="entry name" value="Kinase-like_dom_sf"/>
</dbReference>
<dbReference type="GO" id="GO:0005829">
    <property type="term" value="C:cytosol"/>
    <property type="evidence" value="ECO:0007669"/>
    <property type="project" value="TreeGrafter"/>
</dbReference>
<dbReference type="SMART" id="SM00220">
    <property type="entry name" value="S_TKc"/>
    <property type="match status" value="1"/>
</dbReference>
<feature type="compositionally biased region" description="Basic and acidic residues" evidence="10">
    <location>
        <begin position="458"/>
        <end position="468"/>
    </location>
</feature>
<keyword evidence="5" id="KW-0418">Kinase</keyword>
<feature type="region of interest" description="Disordered" evidence="10">
    <location>
        <begin position="162"/>
        <end position="203"/>
    </location>
</feature>
<feature type="compositionally biased region" description="Polar residues" evidence="10">
    <location>
        <begin position="226"/>
        <end position="257"/>
    </location>
</feature>
<reference evidence="12 13" key="1">
    <citation type="submission" date="2020-11" db="EMBL/GenBank/DDBJ databases">
        <title>Kefir isolates.</title>
        <authorList>
            <person name="Marcisauskas S."/>
            <person name="Kim Y."/>
            <person name="Blasche S."/>
        </authorList>
    </citation>
    <scope>NUCLEOTIDE SEQUENCE [LARGE SCALE GENOMIC DNA]</scope>
    <source>
        <strain evidence="12 13">OG2</strain>
    </source>
</reference>
<keyword evidence="4" id="KW-0547">Nucleotide-binding</keyword>
<feature type="region of interest" description="Disordered" evidence="10">
    <location>
        <begin position="1"/>
        <end position="76"/>
    </location>
</feature>
<feature type="region of interest" description="Disordered" evidence="10">
    <location>
        <begin position="453"/>
        <end position="497"/>
    </location>
</feature>
<evidence type="ECO:0000313" key="13">
    <source>
        <dbReference type="Proteomes" id="UP000750334"/>
    </source>
</evidence>
<keyword evidence="6" id="KW-0067">ATP-binding</keyword>
<evidence type="ECO:0000256" key="7">
    <source>
        <dbReference type="ARBA" id="ARBA00038505"/>
    </source>
</evidence>
<evidence type="ECO:0000313" key="12">
    <source>
        <dbReference type="EMBL" id="KAG0670148.1"/>
    </source>
</evidence>
<feature type="compositionally biased region" description="Polar residues" evidence="10">
    <location>
        <begin position="285"/>
        <end position="294"/>
    </location>
</feature>
<comment type="catalytic activity">
    <reaction evidence="9">
        <text>L-seryl-[protein] + ATP = O-phospho-L-seryl-[protein] + ADP + H(+)</text>
        <dbReference type="Rhea" id="RHEA:17989"/>
        <dbReference type="Rhea" id="RHEA-COMP:9863"/>
        <dbReference type="Rhea" id="RHEA-COMP:11604"/>
        <dbReference type="ChEBI" id="CHEBI:15378"/>
        <dbReference type="ChEBI" id="CHEBI:29999"/>
        <dbReference type="ChEBI" id="CHEBI:30616"/>
        <dbReference type="ChEBI" id="CHEBI:83421"/>
        <dbReference type="ChEBI" id="CHEBI:456216"/>
        <dbReference type="EC" id="2.7.11.1"/>
    </reaction>
</comment>
<dbReference type="Proteomes" id="UP000750334">
    <property type="component" value="Unassembled WGS sequence"/>
</dbReference>
<evidence type="ECO:0000259" key="11">
    <source>
        <dbReference type="PROSITE" id="PS50011"/>
    </source>
</evidence>
<dbReference type="GO" id="GO:0004674">
    <property type="term" value="F:protein serine/threonine kinase activity"/>
    <property type="evidence" value="ECO:0007669"/>
    <property type="project" value="UniProtKB-KW"/>
</dbReference>
<keyword evidence="13" id="KW-1185">Reference proteome</keyword>
<feature type="compositionally biased region" description="Polar residues" evidence="10">
    <location>
        <begin position="91"/>
        <end position="128"/>
    </location>
</feature>
<dbReference type="GO" id="GO:0005524">
    <property type="term" value="F:ATP binding"/>
    <property type="evidence" value="ECO:0007669"/>
    <property type="project" value="UniProtKB-KW"/>
</dbReference>
<accession>A0A9P6WCD4</accession>
<dbReference type="PROSITE" id="PS50011">
    <property type="entry name" value="PROTEIN_KINASE_DOM"/>
    <property type="match status" value="1"/>
</dbReference>
<feature type="region of interest" description="Disordered" evidence="10">
    <location>
        <begin position="91"/>
        <end position="132"/>
    </location>
</feature>
<keyword evidence="2" id="KW-0723">Serine/threonine-protein kinase</keyword>
<feature type="compositionally biased region" description="Polar residues" evidence="10">
    <location>
        <begin position="25"/>
        <end position="34"/>
    </location>
</feature>
<sequence>MTLGLERRRSRSSSRTRARSLSTSIKSIFKSNHNSKLDHSDNESSHPDDTRQSRQQSPVSINTVNSTNTKSSDQGKILTKIAQGKESELLQSRNNSNRHNNIQGIPSSNVRMSNSPASSRKNSRSALSPTRAMSIKSGESYISDEDDLVDRVAFPKPEAFYESDTDSTISTIEEEQVSRGRERGRHGNNNGELDRRRAQSINTGSIVQEMNDLSIDTMLESKNLPKRTSSTKSFSVRSTRNCMTPATEQSSGASIQPSRHNSSRRRNSTAFNSRSAMKTVPVLASGTSNVSRHNSTSKAKSAGYSSSGNETKKSNSLRKVDSASSVSSMSTRENKNSRSNIRGRPHADTVSASNLHTHYHNVNCYHFPNDDSKCILAVDNFRVFENGTHEHSLKTISLVHDSDDGSNLKTLGSMFSFSGFFKPHGKPDEGAASINEKNEDRFNRFKDAISLIPKKATHGTETRSRSNPEEDTDDSSDSERKKNGNSKKNIPQVVNPKAAVSSDELELINTLSEKILSGLSGKRKTSDEVSEGPKSPAVFSDLYGKSIGTIGQGAYGVVSVCSKPLLNETPPYLSFTKDNKIFFAVKELKPRASDQIEKFSTKITSEFIIGHSLSRKNKHLGRAPPNILKVIDLMEKDNTFIEVMEFCPSGDLYSLLTRKSKNGTALHPLEADCFMKQLLNGVKYMHDHGVAHCDLKPENILFQPDGLLKICDFGTSCVFQTAWERHVHFQSGAMGSEPYVAPEEFTKDNEYDPRLVDLWSCGVVYCTMVLGHYLWKIASPGNDPLYDSFLDEMEEDKQFYLFEELRHVNHDINKLRKIALYKIFQVNPERRITIDQLLVSSWMKRTRCCISYKKPV</sequence>